<dbReference type="CDD" id="cd01700">
    <property type="entry name" value="PolY_Pol_V_umuC"/>
    <property type="match status" value="1"/>
</dbReference>
<comment type="function">
    <text evidence="6">Poorly processive, error-prone DNA polymerase involved in untargeted mutagenesis. Copies undamaged DNA at stalled replication forks, which arise in vivo from mismatched or misaligned primer ends. These misaligned primers can be extended by PolIV. Exhibits no 3'-5' exonuclease (proofreading) activity. May be involved in translesional synthesis, in conjunction with the beta clamp from PolIII.</text>
</comment>
<dbReference type="InterPro" id="IPR025188">
    <property type="entry name" value="DUF4113"/>
</dbReference>
<evidence type="ECO:0000256" key="2">
    <source>
        <dbReference type="ARBA" id="ARBA00022763"/>
    </source>
</evidence>
<reference evidence="10" key="1">
    <citation type="journal article" date="2019" name="Int. J. Syst. Evol. Microbiol.">
        <title>The Global Catalogue of Microorganisms (GCM) 10K type strain sequencing project: providing services to taxonomists for standard genome sequencing and annotation.</title>
        <authorList>
            <consortium name="The Broad Institute Genomics Platform"/>
            <consortium name="The Broad Institute Genome Sequencing Center for Infectious Disease"/>
            <person name="Wu L."/>
            <person name="Ma J."/>
        </authorList>
    </citation>
    <scope>NUCLEOTIDE SEQUENCE [LARGE SCALE GENOMIC DNA]</scope>
    <source>
        <strain evidence="10">CGMCC 1.1927</strain>
    </source>
</reference>
<evidence type="ECO:0000313" key="10">
    <source>
        <dbReference type="Proteomes" id="UP000596938"/>
    </source>
</evidence>
<name>A0ABQ1XXE7_9MICC</name>
<evidence type="ECO:0000256" key="4">
    <source>
        <dbReference type="ARBA" id="ARBA00023204"/>
    </source>
</evidence>
<dbReference type="InterPro" id="IPR017961">
    <property type="entry name" value="DNA_pol_Y-fam_little_finger"/>
</dbReference>
<proteinExistence type="inferred from homology"/>
<dbReference type="SUPFAM" id="SSF56672">
    <property type="entry name" value="DNA/RNA polymerases"/>
    <property type="match status" value="1"/>
</dbReference>
<keyword evidence="2" id="KW-0227">DNA damage</keyword>
<evidence type="ECO:0000256" key="6">
    <source>
        <dbReference type="ARBA" id="ARBA00025589"/>
    </source>
</evidence>
<evidence type="ECO:0000256" key="1">
    <source>
        <dbReference type="ARBA" id="ARBA00010945"/>
    </source>
</evidence>
<accession>A0ABQ1XXE7</accession>
<keyword evidence="3" id="KW-0741">SOS mutagenesis</keyword>
<dbReference type="Gene3D" id="1.10.150.20">
    <property type="entry name" value="5' to 3' exonuclease, C-terminal subdomain"/>
    <property type="match status" value="1"/>
</dbReference>
<keyword evidence="10" id="KW-1185">Reference proteome</keyword>
<dbReference type="InterPro" id="IPR050116">
    <property type="entry name" value="DNA_polymerase-Y"/>
</dbReference>
<dbReference type="PANTHER" id="PTHR11076:SF34">
    <property type="entry name" value="PROTEIN UMUC"/>
    <property type="match status" value="1"/>
</dbReference>
<dbReference type="Pfam" id="PF11799">
    <property type="entry name" value="IMS_C"/>
    <property type="match status" value="1"/>
</dbReference>
<feature type="region of interest" description="Disordered" evidence="7">
    <location>
        <begin position="1"/>
        <end position="22"/>
    </location>
</feature>
<gene>
    <name evidence="9" type="primary">umuC</name>
    <name evidence="9" type="ORF">GCM10011577_32870</name>
</gene>
<feature type="domain" description="UmuC" evidence="8">
    <location>
        <begin position="40"/>
        <end position="225"/>
    </location>
</feature>
<dbReference type="InterPro" id="IPR043128">
    <property type="entry name" value="Rev_trsase/Diguanyl_cyclase"/>
</dbReference>
<sequence>MGQSVLGEVPPTSSRGGKSAGIKNAHYRHKPALMRHMPQIAHVDVNCFYASAERAFNPSLEGKPVIVLSNNDGCAVTRSPEAKALGIGMGDPWFKLAPRAKEWGLIALSSNYELYGDISSRVMELLGRYSAWLEVYSIDEAFLGVKGSPAELLAMGRSMKAAVRRNVGVPVCVGIAPTKTLAKLANKWAKNNKAFAGVCHWDSVPAAEREALLGRLSVEEVWGIAGRLTRRLNVMGIFTIADLVRADPVAIRDKFNVVMMRTVLELQGTPCIPMEEERIGRDQLIFSRSFAKPITTAAGIRQVMSVYGQQASARLAKHGLQAKVLTAFAGTSHFNPKDTSYPSVCVPLPMPTADPVILTKAGHALLPRIVEGVRYARAGIMVTDLRPSGNQAPLSLFENPHEERHIGTLLEDVTRRYGRGSIGLGHGGIRGGPDWTMKRDMLSPRYTTHWDELPLVKAA</sequence>
<evidence type="ECO:0000256" key="7">
    <source>
        <dbReference type="SAM" id="MobiDB-lite"/>
    </source>
</evidence>
<comment type="caution">
    <text evidence="9">The sequence shown here is derived from an EMBL/GenBank/DDBJ whole genome shotgun (WGS) entry which is preliminary data.</text>
</comment>
<dbReference type="InterPro" id="IPR001126">
    <property type="entry name" value="UmuC"/>
</dbReference>
<dbReference type="Pfam" id="PF00817">
    <property type="entry name" value="IMS"/>
    <property type="match status" value="1"/>
</dbReference>
<dbReference type="PANTHER" id="PTHR11076">
    <property type="entry name" value="DNA REPAIR POLYMERASE UMUC / TRANSFERASE FAMILY MEMBER"/>
    <property type="match status" value="1"/>
</dbReference>
<dbReference type="Gene3D" id="3.30.70.270">
    <property type="match status" value="1"/>
</dbReference>
<comment type="similarity">
    <text evidence="1">Belongs to the DNA polymerase type-Y family.</text>
</comment>
<evidence type="ECO:0000256" key="3">
    <source>
        <dbReference type="ARBA" id="ARBA00023199"/>
    </source>
</evidence>
<dbReference type="Gene3D" id="3.40.1170.60">
    <property type="match status" value="1"/>
</dbReference>
<dbReference type="EMBL" id="BMKU01000012">
    <property type="protein sequence ID" value="GGH05948.1"/>
    <property type="molecule type" value="Genomic_DNA"/>
</dbReference>
<protein>
    <submittedName>
        <fullName evidence="9">Protein UmuC</fullName>
    </submittedName>
</protein>
<organism evidence="9 10">
    <name type="scientific">Pseudarthrobacter polychromogenes</name>
    <dbReference type="NCBI Taxonomy" id="1676"/>
    <lineage>
        <taxon>Bacteria</taxon>
        <taxon>Bacillati</taxon>
        <taxon>Actinomycetota</taxon>
        <taxon>Actinomycetes</taxon>
        <taxon>Micrococcales</taxon>
        <taxon>Micrococcaceae</taxon>
        <taxon>Pseudarthrobacter</taxon>
    </lineage>
</organism>
<evidence type="ECO:0000256" key="5">
    <source>
        <dbReference type="ARBA" id="ARBA00023236"/>
    </source>
</evidence>
<evidence type="ECO:0000259" key="8">
    <source>
        <dbReference type="PROSITE" id="PS50173"/>
    </source>
</evidence>
<dbReference type="Pfam" id="PF13438">
    <property type="entry name" value="DUF4113"/>
    <property type="match status" value="1"/>
</dbReference>
<keyword evidence="4" id="KW-0234">DNA repair</keyword>
<keyword evidence="5" id="KW-0742">SOS response</keyword>
<dbReference type="Proteomes" id="UP000596938">
    <property type="component" value="Unassembled WGS sequence"/>
</dbReference>
<dbReference type="InterPro" id="IPR043502">
    <property type="entry name" value="DNA/RNA_pol_sf"/>
</dbReference>
<evidence type="ECO:0000313" key="9">
    <source>
        <dbReference type="EMBL" id="GGH05948.1"/>
    </source>
</evidence>
<dbReference type="PROSITE" id="PS50173">
    <property type="entry name" value="UMUC"/>
    <property type="match status" value="1"/>
</dbReference>